<evidence type="ECO:0000256" key="1">
    <source>
        <dbReference type="ARBA" id="ARBA00010613"/>
    </source>
</evidence>
<dbReference type="InterPro" id="IPR050345">
    <property type="entry name" value="Aliph_Amidase/BUP"/>
</dbReference>
<sequence>MTTVASAQLSLSVGDVAANRDAGLAAIDEAAAAGASLIVLPELSDTGYVMRSPDEAAALADHEGTLGAWAAAAARTGMVVVGGLCVADGDGTLRNAAAVVDPTGVRALYRKAHLWDAEPDLFTAGDDPPPVVDTAAGRVAVMVCYDLEFPDWVRKAATAGADILAAPVNWPKLADPPPGERPAEVIKAQAAAATNGVWVIVADRCGVERGVDWVGGSVVVDPDGYPVAGPAGSGRPALLLADIDPARARDKALGPRNDRFADRRPALY</sequence>
<dbReference type="EMBL" id="WJHE01000624">
    <property type="protein sequence ID" value="MST33518.1"/>
    <property type="molecule type" value="Genomic_DNA"/>
</dbReference>
<organism evidence="4 5">
    <name type="scientific">Acidiferrimicrobium australe</name>
    <dbReference type="NCBI Taxonomy" id="2664430"/>
    <lineage>
        <taxon>Bacteria</taxon>
        <taxon>Bacillati</taxon>
        <taxon>Actinomycetota</taxon>
        <taxon>Acidimicrobiia</taxon>
        <taxon>Acidimicrobiales</taxon>
        <taxon>Acidimicrobiaceae</taxon>
        <taxon>Acidiferrimicrobium</taxon>
    </lineage>
</organism>
<dbReference type="Gene3D" id="3.60.110.10">
    <property type="entry name" value="Carbon-nitrogen hydrolase"/>
    <property type="match status" value="1"/>
</dbReference>
<keyword evidence="2 4" id="KW-0378">Hydrolase</keyword>
<dbReference type="InterPro" id="IPR003010">
    <property type="entry name" value="C-N_Hydrolase"/>
</dbReference>
<dbReference type="InterPro" id="IPR001110">
    <property type="entry name" value="UPF0012_CS"/>
</dbReference>
<dbReference type="Proteomes" id="UP000437736">
    <property type="component" value="Unassembled WGS sequence"/>
</dbReference>
<proteinExistence type="inferred from homology"/>
<dbReference type="PANTHER" id="PTHR43674:SF2">
    <property type="entry name" value="BETA-UREIDOPROPIONASE"/>
    <property type="match status" value="1"/>
</dbReference>
<dbReference type="PROSITE" id="PS50263">
    <property type="entry name" value="CN_HYDROLASE"/>
    <property type="match status" value="1"/>
</dbReference>
<comment type="caution">
    <text evidence="4">The sequence shown here is derived from an EMBL/GenBank/DDBJ whole genome shotgun (WGS) entry which is preliminary data.</text>
</comment>
<evidence type="ECO:0000259" key="3">
    <source>
        <dbReference type="PROSITE" id="PS50263"/>
    </source>
</evidence>
<dbReference type="SUPFAM" id="SSF56317">
    <property type="entry name" value="Carbon-nitrogen hydrolase"/>
    <property type="match status" value="1"/>
</dbReference>
<evidence type="ECO:0000313" key="4">
    <source>
        <dbReference type="EMBL" id="MST33518.1"/>
    </source>
</evidence>
<dbReference type="PROSITE" id="PS01227">
    <property type="entry name" value="UPF0012"/>
    <property type="match status" value="1"/>
</dbReference>
<dbReference type="PANTHER" id="PTHR43674">
    <property type="entry name" value="NITRILASE C965.09-RELATED"/>
    <property type="match status" value="1"/>
</dbReference>
<protein>
    <submittedName>
        <fullName evidence="4">Carbon-nitrogen hydrolase</fullName>
    </submittedName>
</protein>
<dbReference type="InterPro" id="IPR036526">
    <property type="entry name" value="C-N_Hydrolase_sf"/>
</dbReference>
<evidence type="ECO:0000313" key="5">
    <source>
        <dbReference type="Proteomes" id="UP000437736"/>
    </source>
</evidence>
<feature type="domain" description="CN hydrolase" evidence="3">
    <location>
        <begin position="2"/>
        <end position="245"/>
    </location>
</feature>
<keyword evidence="5" id="KW-1185">Reference proteome</keyword>
<evidence type="ECO:0000256" key="2">
    <source>
        <dbReference type="ARBA" id="ARBA00022801"/>
    </source>
</evidence>
<gene>
    <name evidence="4" type="ORF">GHK86_12410</name>
</gene>
<reference evidence="4 5" key="1">
    <citation type="submission" date="2019-11" db="EMBL/GenBank/DDBJ databases">
        <title>Acidiferrimicrobium australis gen. nov., sp. nov., an acidophilic and obligately heterotrophic, member of the Actinobacteria that catalyses dissimilatory oxido- reduction of iron isolated from metal-rich acidic water in Chile.</title>
        <authorList>
            <person name="Gonzalez D."/>
            <person name="Huber K."/>
            <person name="Hedrich S."/>
            <person name="Rojas-Villalobos C."/>
            <person name="Quatrini R."/>
            <person name="Dinamarca M.A."/>
            <person name="Schwarz A."/>
            <person name="Canales C."/>
            <person name="Nancucheo I."/>
        </authorList>
    </citation>
    <scope>NUCLEOTIDE SEQUENCE [LARGE SCALE GENOMIC DNA]</scope>
    <source>
        <strain evidence="4 5">USS-CCA1</strain>
    </source>
</reference>
<dbReference type="Pfam" id="PF00795">
    <property type="entry name" value="CN_hydrolase"/>
    <property type="match status" value="1"/>
</dbReference>
<accession>A0ABW9QYL9</accession>
<name>A0ABW9QYL9_9ACTN</name>
<comment type="similarity">
    <text evidence="1">Belongs to the carbon-nitrogen hydrolase superfamily. NIT1/NIT2 family.</text>
</comment>
<dbReference type="GO" id="GO:0016787">
    <property type="term" value="F:hydrolase activity"/>
    <property type="evidence" value="ECO:0007669"/>
    <property type="project" value="UniProtKB-KW"/>
</dbReference>